<dbReference type="GO" id="GO:0051539">
    <property type="term" value="F:4 iron, 4 sulfur cluster binding"/>
    <property type="evidence" value="ECO:0007669"/>
    <property type="project" value="UniProtKB-KW"/>
</dbReference>
<dbReference type="Gene3D" id="3.20.20.70">
    <property type="entry name" value="Aldolase class I"/>
    <property type="match status" value="1"/>
</dbReference>
<dbReference type="OrthoDB" id="1856718at2759"/>
<keyword evidence="9" id="KW-0670">Pyruvate</keyword>
<dbReference type="InterPro" id="IPR001989">
    <property type="entry name" value="Radical_activat_CS"/>
</dbReference>
<keyword evidence="10" id="KW-1185">Reference proteome</keyword>
<dbReference type="SFLD" id="SFLDS00029">
    <property type="entry name" value="Radical_SAM"/>
    <property type="match status" value="1"/>
</dbReference>
<dbReference type="Proteomes" id="UP000265618">
    <property type="component" value="Unassembled WGS sequence"/>
</dbReference>
<evidence type="ECO:0000313" key="10">
    <source>
        <dbReference type="Proteomes" id="UP000265618"/>
    </source>
</evidence>
<keyword evidence="3 8" id="KW-0949">S-adenosyl-L-methionine</keyword>
<protein>
    <submittedName>
        <fullName evidence="9">Pyruvate-formate lyase-activating enzyme, predicted</fullName>
    </submittedName>
</protein>
<name>A0A9K3CSR9_9EUKA</name>
<reference evidence="9 10" key="1">
    <citation type="journal article" date="2018" name="PLoS ONE">
        <title>The draft genome of Kipferlia bialata reveals reductive genome evolution in fornicate parasites.</title>
        <authorList>
            <person name="Tanifuji G."/>
            <person name="Takabayashi S."/>
            <person name="Kume K."/>
            <person name="Takagi M."/>
            <person name="Nakayama T."/>
            <person name="Kamikawa R."/>
            <person name="Inagaki Y."/>
            <person name="Hashimoto T."/>
        </authorList>
    </citation>
    <scope>NUCLEOTIDE SEQUENCE [LARGE SCALE GENOMIC DNA]</scope>
    <source>
        <strain evidence="9">NY0173</strain>
    </source>
</reference>
<evidence type="ECO:0000256" key="4">
    <source>
        <dbReference type="ARBA" id="ARBA00022723"/>
    </source>
</evidence>
<dbReference type="EMBL" id="BDIP01000547">
    <property type="protein sequence ID" value="GIQ81966.1"/>
    <property type="molecule type" value="Genomic_DNA"/>
</dbReference>
<feature type="binding site" evidence="8">
    <location>
        <position position="53"/>
    </location>
    <ligand>
        <name>[4Fe-4S] cluster</name>
        <dbReference type="ChEBI" id="CHEBI:49883"/>
        <note>4Fe-4S-S-AdoMet</note>
    </ligand>
</feature>
<organism evidence="9 10">
    <name type="scientific">Kipferlia bialata</name>
    <dbReference type="NCBI Taxonomy" id="797122"/>
    <lineage>
        <taxon>Eukaryota</taxon>
        <taxon>Metamonada</taxon>
        <taxon>Carpediemonas-like organisms</taxon>
        <taxon>Kipferlia</taxon>
    </lineage>
</organism>
<dbReference type="PANTHER" id="PTHR43075">
    <property type="entry name" value="FORMATE LYASE ACTIVATING ENZYME, PUTATIVE (AFU_ORTHOLOGUE AFUA_2G15630)-RELATED"/>
    <property type="match status" value="1"/>
</dbReference>
<evidence type="ECO:0000256" key="1">
    <source>
        <dbReference type="ARBA" id="ARBA00009777"/>
    </source>
</evidence>
<keyword evidence="2" id="KW-0004">4Fe-4S</keyword>
<dbReference type="GO" id="GO:0016829">
    <property type="term" value="F:lyase activity"/>
    <property type="evidence" value="ECO:0007669"/>
    <property type="project" value="UniProtKB-KW"/>
</dbReference>
<evidence type="ECO:0000256" key="3">
    <source>
        <dbReference type="ARBA" id="ARBA00022691"/>
    </source>
</evidence>
<dbReference type="GO" id="GO:0016491">
    <property type="term" value="F:oxidoreductase activity"/>
    <property type="evidence" value="ECO:0007669"/>
    <property type="project" value="UniProtKB-KW"/>
</dbReference>
<dbReference type="GO" id="GO:0046872">
    <property type="term" value="F:metal ion binding"/>
    <property type="evidence" value="ECO:0007669"/>
    <property type="project" value="UniProtKB-KW"/>
</dbReference>
<comment type="caution">
    <text evidence="9">The sequence shown here is derived from an EMBL/GenBank/DDBJ whole genome shotgun (WGS) entry which is preliminary data.</text>
</comment>
<keyword evidence="9" id="KW-0456">Lyase</keyword>
<evidence type="ECO:0000256" key="2">
    <source>
        <dbReference type="ARBA" id="ARBA00022485"/>
    </source>
</evidence>
<dbReference type="InterPro" id="IPR058240">
    <property type="entry name" value="rSAM_sf"/>
</dbReference>
<dbReference type="PANTHER" id="PTHR43075:SF1">
    <property type="entry name" value="FORMATE LYASE ACTIVATING ENZYME, PUTATIVE (AFU_ORTHOLOGUE AFUA_2G15630)-RELATED"/>
    <property type="match status" value="1"/>
</dbReference>
<dbReference type="InterPro" id="IPR040085">
    <property type="entry name" value="MJ0674-like"/>
</dbReference>
<evidence type="ECO:0000313" key="9">
    <source>
        <dbReference type="EMBL" id="GIQ81966.1"/>
    </source>
</evidence>
<dbReference type="SFLD" id="SFLDG01099">
    <property type="entry name" value="Uncharacterised_Radical_SAM_Su"/>
    <property type="match status" value="1"/>
</dbReference>
<evidence type="ECO:0000256" key="7">
    <source>
        <dbReference type="ARBA" id="ARBA00023014"/>
    </source>
</evidence>
<evidence type="ECO:0000256" key="8">
    <source>
        <dbReference type="PIRSR" id="PIRSR004869-50"/>
    </source>
</evidence>
<keyword evidence="4 8" id="KW-0479">Metal-binding</keyword>
<feature type="binding site" evidence="8">
    <location>
        <position position="60"/>
    </location>
    <ligand>
        <name>[4Fe-4S] cluster</name>
        <dbReference type="ChEBI" id="CHEBI:49883"/>
        <note>4Fe-4S-S-AdoMet</note>
    </ligand>
</feature>
<dbReference type="InterPro" id="IPR013785">
    <property type="entry name" value="Aldolase_TIM"/>
</dbReference>
<feature type="binding site" evidence="8">
    <location>
        <position position="57"/>
    </location>
    <ligand>
        <name>[4Fe-4S] cluster</name>
        <dbReference type="ChEBI" id="CHEBI:49883"/>
        <note>4Fe-4S-S-AdoMet</note>
    </ligand>
</feature>
<proteinExistence type="inferred from homology"/>
<keyword evidence="6 8" id="KW-0408">Iron</keyword>
<accession>A0A9K3CSR9</accession>
<comment type="similarity">
    <text evidence="1">Belongs to the organic radical-activating enzymes family.</text>
</comment>
<evidence type="ECO:0000256" key="6">
    <source>
        <dbReference type="ARBA" id="ARBA00023004"/>
    </source>
</evidence>
<keyword evidence="7 8" id="KW-0411">Iron-sulfur</keyword>
<dbReference type="PROSITE" id="PS01087">
    <property type="entry name" value="RADICAL_ACTIVATING"/>
    <property type="match status" value="1"/>
</dbReference>
<dbReference type="SUPFAM" id="SSF102114">
    <property type="entry name" value="Radical SAM enzymes"/>
    <property type="match status" value="1"/>
</dbReference>
<dbReference type="InterPro" id="IPR016431">
    <property type="entry name" value="Pyrv-formate_lyase-activ_prd"/>
</dbReference>
<sequence>MEYPDNVKELRSMLESCTMCPRDCRVDRYVGWHGEEPCLVGKSGSGTIFLSGCNLHCVYCQNYDISQCPTAGHEMDAEGMARLALELQAQGAANINYVTPTHVSHIVAESICLARSRGLSVPTVYNCGGYESVHTLELLDGLIDIYMPDVKYSSADAAYKYSGCKGYPEVARAALAEMYRQVGPLCFDLSGIVTKGVLVRHLVLPGDIGGSEQVVRMVSEVCPGAGINVMAQYRPAHNAYEHPELMAPIKISEVRRLRRLATELGLKRVDH</sequence>
<dbReference type="InterPro" id="IPR007197">
    <property type="entry name" value="rSAM"/>
</dbReference>
<evidence type="ECO:0000256" key="5">
    <source>
        <dbReference type="ARBA" id="ARBA00023002"/>
    </source>
</evidence>
<dbReference type="PIRSF" id="PIRSF004869">
    <property type="entry name" value="PflX_prd"/>
    <property type="match status" value="1"/>
</dbReference>
<dbReference type="AlphaFoldDB" id="A0A9K3CSR9"/>
<comment type="cofactor">
    <cofactor evidence="8">
        <name>[4Fe-4S] cluster</name>
        <dbReference type="ChEBI" id="CHEBI:49883"/>
    </cofactor>
    <text evidence="8">Binds 1 [4Fe-4S] cluster. The cluster is coordinated with 3 cysteines and an exchangeable S-adenosyl-L-methionine.</text>
</comment>
<gene>
    <name evidence="9" type="ORF">KIPB_003020</name>
</gene>
<keyword evidence="5" id="KW-0560">Oxidoreductase</keyword>